<evidence type="ECO:0000256" key="5">
    <source>
        <dbReference type="ARBA" id="ARBA00023136"/>
    </source>
</evidence>
<dbReference type="PANTHER" id="PTHR21266:SF32">
    <property type="entry name" value="CHOLESTEROL 7-DESATURASE NVD"/>
    <property type="match status" value="1"/>
</dbReference>
<reference evidence="7 8" key="1">
    <citation type="submission" date="2016-03" db="EMBL/GenBank/DDBJ databases">
        <title>Cyphomyrmex costatus WGS genome.</title>
        <authorList>
            <person name="Nygaard S."/>
            <person name="Hu H."/>
            <person name="Boomsma J."/>
            <person name="Zhang G."/>
        </authorList>
    </citation>
    <scope>NUCLEOTIDE SEQUENCE [LARGE SCALE GENOMIC DNA]</scope>
    <source>
        <strain evidence="7">MS0001</strain>
        <tissue evidence="7">Whole body</tissue>
    </source>
</reference>
<dbReference type="SUPFAM" id="SSF55961">
    <property type="entry name" value="Bet v1-like"/>
    <property type="match status" value="1"/>
</dbReference>
<accession>A0A151I9H8</accession>
<dbReference type="Gene3D" id="3.90.380.10">
    <property type="entry name" value="Naphthalene 1,2-dioxygenase Alpha Subunit, Chain A, domain 1"/>
    <property type="match status" value="1"/>
</dbReference>
<dbReference type="GO" id="GO:0008203">
    <property type="term" value="P:cholesterol metabolic process"/>
    <property type="evidence" value="ECO:0007669"/>
    <property type="project" value="InterPro"/>
</dbReference>
<dbReference type="STRING" id="456900.A0A151I9H8"/>
<evidence type="ECO:0000256" key="1">
    <source>
        <dbReference type="ARBA" id="ARBA00004370"/>
    </source>
</evidence>
<sequence>MPSGPPNFWAFSSQRSFRLSLVGIRGKFENEMLKLPYRKLNALSLPHFARVKVWKNCEVNNTIFVWYHSESAEPDWQPQPHTCISNGSWRYQGRNEYLINCHIQDITENGPDVEHLNALHGPAIFLSGKFSWLARHVWTTYTKWTPNFSDDNQTDENEEAAKIGAKLNDVREKHKATVHLCHKLMILERFSIMESDVYAEQIGPGIIELNVKTLFGSLYILLTITPIEPLLQRVIHQFYSPPLLAPYANLHFLGECVMFERDIRIWNSKRFERHPILTREDRTIQIYRRWYSQFYSDHSPTYETSMKDLQW</sequence>
<gene>
    <name evidence="7" type="ORF">ALC62_14247</name>
</gene>
<keyword evidence="3" id="KW-1133">Transmembrane helix</keyword>
<evidence type="ECO:0000256" key="4">
    <source>
        <dbReference type="ARBA" id="ARBA00023002"/>
    </source>
</evidence>
<dbReference type="Pfam" id="PF19298">
    <property type="entry name" value="KshA_C"/>
    <property type="match status" value="1"/>
</dbReference>
<dbReference type="EMBL" id="KQ978323">
    <property type="protein sequence ID" value="KYM95136.1"/>
    <property type="molecule type" value="Genomic_DNA"/>
</dbReference>
<dbReference type="GO" id="GO:0016020">
    <property type="term" value="C:membrane"/>
    <property type="evidence" value="ECO:0007669"/>
    <property type="project" value="UniProtKB-SubCell"/>
</dbReference>
<dbReference type="Proteomes" id="UP000078542">
    <property type="component" value="Unassembled WGS sequence"/>
</dbReference>
<comment type="subcellular location">
    <subcellularLocation>
        <location evidence="1">Membrane</location>
    </subcellularLocation>
</comment>
<dbReference type="InterPro" id="IPR045605">
    <property type="entry name" value="KshA-like_C"/>
</dbReference>
<organism evidence="7 8">
    <name type="scientific">Cyphomyrmex costatus</name>
    <dbReference type="NCBI Taxonomy" id="456900"/>
    <lineage>
        <taxon>Eukaryota</taxon>
        <taxon>Metazoa</taxon>
        <taxon>Ecdysozoa</taxon>
        <taxon>Arthropoda</taxon>
        <taxon>Hexapoda</taxon>
        <taxon>Insecta</taxon>
        <taxon>Pterygota</taxon>
        <taxon>Neoptera</taxon>
        <taxon>Endopterygota</taxon>
        <taxon>Hymenoptera</taxon>
        <taxon>Apocrita</taxon>
        <taxon>Aculeata</taxon>
        <taxon>Formicoidea</taxon>
        <taxon>Formicidae</taxon>
        <taxon>Myrmicinae</taxon>
        <taxon>Cyphomyrmex</taxon>
    </lineage>
</organism>
<keyword evidence="2" id="KW-0812">Transmembrane</keyword>
<dbReference type="PANTHER" id="PTHR21266">
    <property type="entry name" value="IRON-SULFUR DOMAIN CONTAINING PROTEIN"/>
    <property type="match status" value="1"/>
</dbReference>
<dbReference type="GO" id="GO:0005737">
    <property type="term" value="C:cytoplasm"/>
    <property type="evidence" value="ECO:0007669"/>
    <property type="project" value="TreeGrafter"/>
</dbReference>
<keyword evidence="4" id="KW-0560">Oxidoreductase</keyword>
<evidence type="ECO:0000259" key="6">
    <source>
        <dbReference type="Pfam" id="PF19298"/>
    </source>
</evidence>
<feature type="domain" description="3-ketosteroid-9-alpha-monooxygenase oxygenase component-like C-terminal" evidence="6">
    <location>
        <begin position="65"/>
        <end position="295"/>
    </location>
</feature>
<dbReference type="AlphaFoldDB" id="A0A151I9H8"/>
<evidence type="ECO:0000256" key="3">
    <source>
        <dbReference type="ARBA" id="ARBA00022989"/>
    </source>
</evidence>
<evidence type="ECO:0000313" key="7">
    <source>
        <dbReference type="EMBL" id="KYM95136.1"/>
    </source>
</evidence>
<protein>
    <recommendedName>
        <fullName evidence="6">3-ketosteroid-9-alpha-monooxygenase oxygenase component-like C-terminal domain-containing protein</fullName>
    </recommendedName>
</protein>
<dbReference type="InterPro" id="IPR050584">
    <property type="entry name" value="Cholesterol_7-desaturase"/>
</dbReference>
<dbReference type="GO" id="GO:0016491">
    <property type="term" value="F:oxidoreductase activity"/>
    <property type="evidence" value="ECO:0007669"/>
    <property type="project" value="UniProtKB-KW"/>
</dbReference>
<keyword evidence="8" id="KW-1185">Reference proteome</keyword>
<proteinExistence type="predicted"/>
<name>A0A151I9H8_9HYME</name>
<evidence type="ECO:0000256" key="2">
    <source>
        <dbReference type="ARBA" id="ARBA00022692"/>
    </source>
</evidence>
<keyword evidence="5" id="KW-0472">Membrane</keyword>
<evidence type="ECO:0000313" key="8">
    <source>
        <dbReference type="Proteomes" id="UP000078542"/>
    </source>
</evidence>